<gene>
    <name evidence="1" type="ORF">SAMN02745135_02615</name>
</gene>
<organism evidence="1 2">
    <name type="scientific">Caloranaerobacter azorensis DSM 13643</name>
    <dbReference type="NCBI Taxonomy" id="1121264"/>
    <lineage>
        <taxon>Bacteria</taxon>
        <taxon>Bacillati</taxon>
        <taxon>Bacillota</taxon>
        <taxon>Tissierellia</taxon>
        <taxon>Tissierellales</taxon>
        <taxon>Thermohalobacteraceae</taxon>
        <taxon>Caloranaerobacter</taxon>
    </lineage>
</organism>
<reference evidence="2" key="1">
    <citation type="submission" date="2016-11" db="EMBL/GenBank/DDBJ databases">
        <authorList>
            <person name="Varghese N."/>
            <person name="Submissions S."/>
        </authorList>
    </citation>
    <scope>NUCLEOTIDE SEQUENCE [LARGE SCALE GENOMIC DNA]</scope>
    <source>
        <strain evidence="2">DSM 13643</strain>
    </source>
</reference>
<accession>A0A1M5WSE0</accession>
<dbReference type="Proteomes" id="UP000183967">
    <property type="component" value="Unassembled WGS sequence"/>
</dbReference>
<proteinExistence type="predicted"/>
<protein>
    <submittedName>
        <fullName evidence="1">Uncharacterized protein</fullName>
    </submittedName>
</protein>
<dbReference type="EMBL" id="FQXO01000143">
    <property type="protein sequence ID" value="SHH90535.1"/>
    <property type="molecule type" value="Genomic_DNA"/>
</dbReference>
<keyword evidence="2" id="KW-1185">Reference proteome</keyword>
<evidence type="ECO:0000313" key="1">
    <source>
        <dbReference type="EMBL" id="SHH90535.1"/>
    </source>
</evidence>
<sequence>MNNKDRQIEVKIRELKGIGARTGDILKYLVQDKLHTFNELTAWSESDYEEYKKLQKFST</sequence>
<evidence type="ECO:0000313" key="2">
    <source>
        <dbReference type="Proteomes" id="UP000183967"/>
    </source>
</evidence>
<name>A0A1M5WSE0_9FIRM</name>
<dbReference type="RefSeq" id="WP_073198174.1">
    <property type="nucleotide sequence ID" value="NZ_FQXO01000143.1"/>
</dbReference>
<dbReference type="AlphaFoldDB" id="A0A1M5WSE0"/>